<dbReference type="Pfam" id="PF03099">
    <property type="entry name" value="BPL_LplA_LipB"/>
    <property type="match status" value="1"/>
</dbReference>
<dbReference type="Gene3D" id="3.30.930.10">
    <property type="entry name" value="Bira Bifunctional Protein, Domain 2"/>
    <property type="match status" value="1"/>
</dbReference>
<accession>A0ABM8FJ88</accession>
<dbReference type="SUPFAM" id="SSF55681">
    <property type="entry name" value="Class II aaRS and biotin synthetases"/>
    <property type="match status" value="1"/>
</dbReference>
<proteinExistence type="predicted"/>
<dbReference type="EMBL" id="AP027370">
    <property type="protein sequence ID" value="BDY12348.1"/>
    <property type="molecule type" value="Genomic_DNA"/>
</dbReference>
<evidence type="ECO:0000259" key="2">
    <source>
        <dbReference type="Pfam" id="PF03099"/>
    </source>
</evidence>
<dbReference type="PANTHER" id="PTHR12835:SF5">
    <property type="entry name" value="BIOTIN--PROTEIN LIGASE"/>
    <property type="match status" value="1"/>
</dbReference>
<dbReference type="NCBIfam" id="TIGR00121">
    <property type="entry name" value="birA_ligase"/>
    <property type="match status" value="1"/>
</dbReference>
<dbReference type="InterPro" id="IPR004143">
    <property type="entry name" value="BPL_LPL_catalytic"/>
</dbReference>
<evidence type="ECO:0000313" key="3">
    <source>
        <dbReference type="EMBL" id="BDY12348.1"/>
    </source>
</evidence>
<feature type="domain" description="BPL/LPL catalytic" evidence="2">
    <location>
        <begin position="7"/>
        <end position="123"/>
    </location>
</feature>
<dbReference type="RefSeq" id="WP_286337550.1">
    <property type="nucleotide sequence ID" value="NZ_AP027370.1"/>
</dbReference>
<dbReference type="InterPro" id="IPR004408">
    <property type="entry name" value="Biotin_CoA_COase_ligase"/>
</dbReference>
<sequence>MTIYSFETLPSTQAWLIEKVKENRVDLPCAVIAQMQTEGIGSRDNRWIGKKGNFFASVAMPQTMLPDDLPISATSIYFAFLMKKTVEKLGSGAWVKWPNDLYLNGRKIGGCITAKKGDAVIAGIGVNIVDAPLDFGTLDLDITPLELLETFLRSVETSPSWKQIFSNFSLEFEKSKHFYTHVGNETLDLTDAVLNEDGSLMIGNRRVVSLR</sequence>
<dbReference type="PANTHER" id="PTHR12835">
    <property type="entry name" value="BIOTIN PROTEIN LIGASE"/>
    <property type="match status" value="1"/>
</dbReference>
<gene>
    <name evidence="3" type="primary">birA</name>
    <name evidence="3" type="ORF">HCR_06600</name>
</gene>
<keyword evidence="1 3" id="KW-0436">Ligase</keyword>
<keyword evidence="4" id="KW-1185">Reference proteome</keyword>
<dbReference type="NCBIfam" id="NF006294">
    <property type="entry name" value="PRK08477.1"/>
    <property type="match status" value="1"/>
</dbReference>
<evidence type="ECO:0000313" key="4">
    <source>
        <dbReference type="Proteomes" id="UP001321445"/>
    </source>
</evidence>
<organism evidence="3 4">
    <name type="scientific">Hydrogenimonas cancrithermarum</name>
    <dbReference type="NCBI Taxonomy" id="2993563"/>
    <lineage>
        <taxon>Bacteria</taxon>
        <taxon>Pseudomonadati</taxon>
        <taxon>Campylobacterota</taxon>
        <taxon>Epsilonproteobacteria</taxon>
        <taxon>Campylobacterales</taxon>
        <taxon>Hydrogenimonadaceae</taxon>
        <taxon>Hydrogenimonas</taxon>
    </lineage>
</organism>
<dbReference type="InterPro" id="IPR045864">
    <property type="entry name" value="aa-tRNA-synth_II/BPL/LPL"/>
</dbReference>
<dbReference type="Proteomes" id="UP001321445">
    <property type="component" value="Chromosome"/>
</dbReference>
<protein>
    <submittedName>
        <fullName evidence="3">Biotin--[acetyl-CoA-carboxylase] ligase</fullName>
    </submittedName>
</protein>
<reference evidence="3 4" key="1">
    <citation type="submission" date="2023-03" db="EMBL/GenBank/DDBJ databases">
        <title>Description of Hydrogenimonas sp. ISO32.</title>
        <authorList>
            <person name="Mino S."/>
            <person name="Fukazawa S."/>
            <person name="Sawabe T."/>
        </authorList>
    </citation>
    <scope>NUCLEOTIDE SEQUENCE [LARGE SCALE GENOMIC DNA]</scope>
    <source>
        <strain evidence="3 4">ISO32</strain>
    </source>
</reference>
<name>A0ABM8FJ88_9BACT</name>
<dbReference type="GO" id="GO:0016874">
    <property type="term" value="F:ligase activity"/>
    <property type="evidence" value="ECO:0007669"/>
    <property type="project" value="UniProtKB-KW"/>
</dbReference>
<evidence type="ECO:0000256" key="1">
    <source>
        <dbReference type="ARBA" id="ARBA00022598"/>
    </source>
</evidence>